<sequence>MANALRGVKLDSNEAYEKLLSGFLANKEGGFYEGGIMKLPSRWKQIVEQNGAYLKFIILL</sequence>
<keyword evidence="2" id="KW-1185">Reference proteome</keyword>
<accession>A0A7T8H1I3</accession>
<dbReference type="OrthoDB" id="8028980at2759"/>
<proteinExistence type="predicted"/>
<name>A0A7T8H1I3_CALRO</name>
<protein>
    <submittedName>
        <fullName evidence="1">DD34D transposase</fullName>
    </submittedName>
</protein>
<evidence type="ECO:0000313" key="2">
    <source>
        <dbReference type="Proteomes" id="UP000595437"/>
    </source>
</evidence>
<gene>
    <name evidence="1" type="ORF">FKW44_015796</name>
</gene>
<dbReference type="AlphaFoldDB" id="A0A7T8H1I3"/>
<dbReference type="Proteomes" id="UP000595437">
    <property type="component" value="Chromosome 10"/>
</dbReference>
<dbReference type="EMBL" id="CP045899">
    <property type="protein sequence ID" value="QQP41431.1"/>
    <property type="molecule type" value="Genomic_DNA"/>
</dbReference>
<evidence type="ECO:0000313" key="1">
    <source>
        <dbReference type="EMBL" id="QQP41431.1"/>
    </source>
</evidence>
<reference evidence="2" key="1">
    <citation type="submission" date="2021-01" db="EMBL/GenBank/DDBJ databases">
        <title>Caligus Genome Assembly.</title>
        <authorList>
            <person name="Gallardo-Escarate C."/>
        </authorList>
    </citation>
    <scope>NUCLEOTIDE SEQUENCE [LARGE SCALE GENOMIC DNA]</scope>
</reference>
<organism evidence="1 2">
    <name type="scientific">Caligus rogercresseyi</name>
    <name type="common">Sea louse</name>
    <dbReference type="NCBI Taxonomy" id="217165"/>
    <lineage>
        <taxon>Eukaryota</taxon>
        <taxon>Metazoa</taxon>
        <taxon>Ecdysozoa</taxon>
        <taxon>Arthropoda</taxon>
        <taxon>Crustacea</taxon>
        <taxon>Multicrustacea</taxon>
        <taxon>Hexanauplia</taxon>
        <taxon>Copepoda</taxon>
        <taxon>Siphonostomatoida</taxon>
        <taxon>Caligidae</taxon>
        <taxon>Caligus</taxon>
    </lineage>
</organism>